<dbReference type="InterPro" id="IPR011059">
    <property type="entry name" value="Metal-dep_hydrolase_composite"/>
</dbReference>
<protein>
    <submittedName>
        <fullName evidence="2">Amidohydrolase</fullName>
        <ecNumber evidence="2">3.5.-.-</ecNumber>
    </submittedName>
</protein>
<evidence type="ECO:0000313" key="2">
    <source>
        <dbReference type="EMBL" id="MFC0531752.1"/>
    </source>
</evidence>
<sequence>MTADLILLDGEITTGAATRGVPDRAAALAVRAGRVLAVGSTADIRRLAGPETAVVDLGGRCVIPGLVDNHIHFVRAGLTWNSELRWERCPSLAAGLATIAEAARVRPAGEWVLVIGGWHEHQFPEKRGPNRAELDQVAPEQPVLVQMMYDWAQVNTAGMRAAGITAEVAREAGAHLFEWDDQGVPTGRVLGMEGCKWLYARLPTETAEQQVASTARLSRDLNRFAVTALIDGGGVNTGPDVYDAVYEVDRRGQLTVRTFLTVHASARGREHEEIAGYLRYGRARHGSETLRLLGFGEVVLYGLHDRVHTRVDVTDADRDELTALFTTLAANGWPVQMHAHRPEIIETILTACEAVNARHRLAPLRWGIVHGEMIDAEQVGRIRALGLGVLTQSLLRFLGSQAIGAFGAERVRDAPPLRALLDAGVPVSAGTDAMRGASYDPFTSLHFYLTGRTIGGERIVAEENLLDRAEALRLYTRGSAWNCFAEHEIGALAPGFRADLAVLSDDYFTTDVDKIVAIESELTLLGGRAVHASGDLASTVDVLPEEGR</sequence>
<evidence type="ECO:0000313" key="3">
    <source>
        <dbReference type="Proteomes" id="UP001589867"/>
    </source>
</evidence>
<dbReference type="InterPro" id="IPR033932">
    <property type="entry name" value="YtcJ-like"/>
</dbReference>
<dbReference type="PANTHER" id="PTHR22642">
    <property type="entry name" value="IMIDAZOLONEPROPIONASE"/>
    <property type="match status" value="1"/>
</dbReference>
<gene>
    <name evidence="2" type="ORF">ACFFIA_29305</name>
</gene>
<dbReference type="RefSeq" id="WP_377256733.1">
    <property type="nucleotide sequence ID" value="NZ_JBHLUH010000061.1"/>
</dbReference>
<feature type="domain" description="Amidohydrolase 3" evidence="1">
    <location>
        <begin position="54"/>
        <end position="531"/>
    </location>
</feature>
<dbReference type="Gene3D" id="3.10.310.70">
    <property type="match status" value="1"/>
</dbReference>
<dbReference type="CDD" id="cd01300">
    <property type="entry name" value="YtcJ_like"/>
    <property type="match status" value="1"/>
</dbReference>
<dbReference type="EC" id="3.5.-.-" evidence="2"/>
<dbReference type="SUPFAM" id="SSF51338">
    <property type="entry name" value="Composite domain of metallo-dependent hydrolases"/>
    <property type="match status" value="1"/>
</dbReference>
<reference evidence="2 3" key="1">
    <citation type="submission" date="2024-09" db="EMBL/GenBank/DDBJ databases">
        <authorList>
            <person name="Sun Q."/>
            <person name="Mori K."/>
        </authorList>
    </citation>
    <scope>NUCLEOTIDE SEQUENCE [LARGE SCALE GENOMIC DNA]</scope>
    <source>
        <strain evidence="2 3">TBRC 3947</strain>
    </source>
</reference>
<dbReference type="Proteomes" id="UP001589867">
    <property type="component" value="Unassembled WGS sequence"/>
</dbReference>
<dbReference type="Gene3D" id="2.30.40.10">
    <property type="entry name" value="Urease, subunit C, domain 1"/>
    <property type="match status" value="1"/>
</dbReference>
<organism evidence="2 3">
    <name type="scientific">Phytohabitans kaempferiae</name>
    <dbReference type="NCBI Taxonomy" id="1620943"/>
    <lineage>
        <taxon>Bacteria</taxon>
        <taxon>Bacillati</taxon>
        <taxon>Actinomycetota</taxon>
        <taxon>Actinomycetes</taxon>
        <taxon>Micromonosporales</taxon>
        <taxon>Micromonosporaceae</taxon>
    </lineage>
</organism>
<dbReference type="SUPFAM" id="SSF51556">
    <property type="entry name" value="Metallo-dependent hydrolases"/>
    <property type="match status" value="1"/>
</dbReference>
<keyword evidence="3" id="KW-1185">Reference proteome</keyword>
<comment type="caution">
    <text evidence="2">The sequence shown here is derived from an EMBL/GenBank/DDBJ whole genome shotgun (WGS) entry which is preliminary data.</text>
</comment>
<evidence type="ECO:0000259" key="1">
    <source>
        <dbReference type="Pfam" id="PF07969"/>
    </source>
</evidence>
<keyword evidence="2" id="KW-0378">Hydrolase</keyword>
<dbReference type="EMBL" id="JBHLUH010000061">
    <property type="protein sequence ID" value="MFC0531752.1"/>
    <property type="molecule type" value="Genomic_DNA"/>
</dbReference>
<dbReference type="Pfam" id="PF07969">
    <property type="entry name" value="Amidohydro_3"/>
    <property type="match status" value="1"/>
</dbReference>
<name>A0ABV6MBC1_9ACTN</name>
<dbReference type="InterPro" id="IPR032466">
    <property type="entry name" value="Metal_Hydrolase"/>
</dbReference>
<proteinExistence type="predicted"/>
<accession>A0ABV6MBC1</accession>
<dbReference type="PANTHER" id="PTHR22642:SF21">
    <property type="entry name" value="PERIPLASMIC PROTEIN"/>
    <property type="match status" value="1"/>
</dbReference>
<dbReference type="GO" id="GO:0016787">
    <property type="term" value="F:hydrolase activity"/>
    <property type="evidence" value="ECO:0007669"/>
    <property type="project" value="UniProtKB-KW"/>
</dbReference>
<dbReference type="Gene3D" id="3.20.20.140">
    <property type="entry name" value="Metal-dependent hydrolases"/>
    <property type="match status" value="1"/>
</dbReference>
<dbReference type="InterPro" id="IPR013108">
    <property type="entry name" value="Amidohydro_3"/>
</dbReference>